<evidence type="ECO:0000313" key="2">
    <source>
        <dbReference type="EMBL" id="KAJ2684194.1"/>
    </source>
</evidence>
<dbReference type="InterPro" id="IPR037518">
    <property type="entry name" value="MPN"/>
</dbReference>
<dbReference type="OrthoDB" id="10256771at2759"/>
<dbReference type="PROSITE" id="PS50249">
    <property type="entry name" value="MPN"/>
    <property type="match status" value="1"/>
</dbReference>
<dbReference type="GO" id="GO:0000502">
    <property type="term" value="C:proteasome complex"/>
    <property type="evidence" value="ECO:0007669"/>
    <property type="project" value="UniProtKB-KW"/>
</dbReference>
<organism evidence="2 3">
    <name type="scientific">Coemansia spiralis</name>
    <dbReference type="NCBI Taxonomy" id="417178"/>
    <lineage>
        <taxon>Eukaryota</taxon>
        <taxon>Fungi</taxon>
        <taxon>Fungi incertae sedis</taxon>
        <taxon>Zoopagomycota</taxon>
        <taxon>Kickxellomycotina</taxon>
        <taxon>Kickxellomycetes</taxon>
        <taxon>Kickxellales</taxon>
        <taxon>Kickxellaceae</taxon>
        <taxon>Coemansia</taxon>
    </lineage>
</organism>
<feature type="domain" description="MPN" evidence="1">
    <location>
        <begin position="13"/>
        <end position="143"/>
    </location>
</feature>
<sequence length="143" mass="16153">MPGLEIAANPTRVVVHPLVLLSVVDHYNRVAKNTKKRIVGVLLGQVEGNTVNVANSFAVPFEEDEKNPAVWFLDHNYVDTMREMFKKVNAKERLVGWYHNGPKLRSSDLQINELFKKYTPNPVLVVIDVQPKVIGLPTNAYFA</sequence>
<evidence type="ECO:0000313" key="3">
    <source>
        <dbReference type="Proteomes" id="UP001151516"/>
    </source>
</evidence>
<comment type="caution">
    <text evidence="2">The sequence shown here is derived from an EMBL/GenBank/DDBJ whole genome shotgun (WGS) entry which is preliminary data.</text>
</comment>
<dbReference type="EMBL" id="JANBTX010000227">
    <property type="protein sequence ID" value="KAJ2684194.1"/>
    <property type="molecule type" value="Genomic_DNA"/>
</dbReference>
<name>A0A9W8GG58_9FUNG</name>
<evidence type="ECO:0000259" key="1">
    <source>
        <dbReference type="PROSITE" id="PS50249"/>
    </source>
</evidence>
<keyword evidence="2" id="KW-0647">Proteasome</keyword>
<protein>
    <submittedName>
        <fullName evidence="2">Proteasome regulatory particle subunit</fullName>
    </submittedName>
</protein>
<dbReference type="PANTHER" id="PTHR10540">
    <property type="entry name" value="EUKARYOTIC TRANSLATION INITIATION FACTOR 3 SUBUNIT F-RELATED"/>
    <property type="match status" value="1"/>
</dbReference>
<proteinExistence type="predicted"/>
<dbReference type="Proteomes" id="UP001151516">
    <property type="component" value="Unassembled WGS sequence"/>
</dbReference>
<dbReference type="GO" id="GO:0008237">
    <property type="term" value="F:metallopeptidase activity"/>
    <property type="evidence" value="ECO:0007669"/>
    <property type="project" value="InterPro"/>
</dbReference>
<dbReference type="SMART" id="SM00232">
    <property type="entry name" value="JAB_MPN"/>
    <property type="match status" value="1"/>
</dbReference>
<accession>A0A9W8GG58</accession>
<reference evidence="2" key="1">
    <citation type="submission" date="2022-07" db="EMBL/GenBank/DDBJ databases">
        <title>Phylogenomic reconstructions and comparative analyses of Kickxellomycotina fungi.</title>
        <authorList>
            <person name="Reynolds N.K."/>
            <person name="Stajich J.E."/>
            <person name="Barry K."/>
            <person name="Grigoriev I.V."/>
            <person name="Crous P."/>
            <person name="Smith M.E."/>
        </authorList>
    </citation>
    <scope>NUCLEOTIDE SEQUENCE</scope>
    <source>
        <strain evidence="2">CBS 109367</strain>
    </source>
</reference>
<gene>
    <name evidence="2" type="primary">RPN8</name>
    <name evidence="2" type="ORF">IWW39_005048</name>
</gene>
<dbReference type="Gene3D" id="3.40.140.10">
    <property type="entry name" value="Cytidine Deaminase, domain 2"/>
    <property type="match status" value="1"/>
</dbReference>
<dbReference type="PANTHER" id="PTHR10540:SF7">
    <property type="entry name" value="26S PROTEASOME NON-ATPASE REGULATORY SUBUNIT 7"/>
    <property type="match status" value="1"/>
</dbReference>
<keyword evidence="3" id="KW-1185">Reference proteome</keyword>
<dbReference type="GO" id="GO:0043161">
    <property type="term" value="P:proteasome-mediated ubiquitin-dependent protein catabolic process"/>
    <property type="evidence" value="ECO:0007669"/>
    <property type="project" value="TreeGrafter"/>
</dbReference>
<dbReference type="Pfam" id="PF01398">
    <property type="entry name" value="JAB"/>
    <property type="match status" value="1"/>
</dbReference>
<dbReference type="AlphaFoldDB" id="A0A9W8GG58"/>
<dbReference type="InterPro" id="IPR000555">
    <property type="entry name" value="JAMM/MPN+_dom"/>
</dbReference>
<feature type="non-terminal residue" evidence="2">
    <location>
        <position position="1"/>
    </location>
</feature>